<evidence type="ECO:0000313" key="3">
    <source>
        <dbReference type="Proteomes" id="UP000233249"/>
    </source>
</evidence>
<organism evidence="2 3">
    <name type="scientific">Corynebacterium mastitidis</name>
    <dbReference type="NCBI Taxonomy" id="161890"/>
    <lineage>
        <taxon>Bacteria</taxon>
        <taxon>Bacillati</taxon>
        <taxon>Actinomycetota</taxon>
        <taxon>Actinomycetes</taxon>
        <taxon>Mycobacteriales</taxon>
        <taxon>Corynebacteriaceae</taxon>
        <taxon>Corynebacterium</taxon>
    </lineage>
</organism>
<feature type="chain" id="PRO_5014858208" description="Secreted protein" evidence="1">
    <location>
        <begin position="26"/>
        <end position="168"/>
    </location>
</feature>
<sequence>MKRTRFISALLTVSVPLMSVPVASAEEHADGSLDSTFVSEKDTLSEAELADIEDALYLIESIPDEVLEQGDEATQEWVQNHTATFRAGTAECTWAITKFIGSNVINVAKILKIKKYIKEIGGVAKVVDDIRKAGWSIQNIKRVGGPLWRLVKEFMGIQEIQDSCFDDA</sequence>
<accession>A0A2N0X4P1</accession>
<protein>
    <recommendedName>
        <fullName evidence="4">Secreted protein</fullName>
    </recommendedName>
</protein>
<dbReference type="Proteomes" id="UP000233249">
    <property type="component" value="Unassembled WGS sequence"/>
</dbReference>
<keyword evidence="1" id="KW-0732">Signal</keyword>
<dbReference type="EMBL" id="PJAF01000060">
    <property type="protein sequence ID" value="PKF67673.1"/>
    <property type="molecule type" value="Genomic_DNA"/>
</dbReference>
<evidence type="ECO:0000313" key="2">
    <source>
        <dbReference type="EMBL" id="PKF67673.1"/>
    </source>
</evidence>
<evidence type="ECO:0008006" key="4">
    <source>
        <dbReference type="Google" id="ProtNLM"/>
    </source>
</evidence>
<proteinExistence type="predicted"/>
<gene>
    <name evidence="2" type="ORF">CXB45_11050</name>
</gene>
<name>A0A2N0X4P1_9CORY</name>
<reference evidence="2 3" key="1">
    <citation type="submission" date="2017-12" db="EMBL/GenBank/DDBJ databases">
        <title>Corynebacterium mastitidis 16-1433 Genome.</title>
        <authorList>
            <person name="Gulvik C.A."/>
        </authorList>
    </citation>
    <scope>NUCLEOTIDE SEQUENCE [LARGE SCALE GENOMIC DNA]</scope>
    <source>
        <strain evidence="2 3">16-1433</strain>
    </source>
</reference>
<dbReference type="AlphaFoldDB" id="A0A2N0X4P1"/>
<feature type="signal peptide" evidence="1">
    <location>
        <begin position="1"/>
        <end position="25"/>
    </location>
</feature>
<evidence type="ECO:0000256" key="1">
    <source>
        <dbReference type="SAM" id="SignalP"/>
    </source>
</evidence>
<comment type="caution">
    <text evidence="2">The sequence shown here is derived from an EMBL/GenBank/DDBJ whole genome shotgun (WGS) entry which is preliminary data.</text>
</comment>